<evidence type="ECO:0000313" key="3">
    <source>
        <dbReference type="EMBL" id="ANJ00424.1"/>
    </source>
</evidence>
<feature type="chain" id="PRO_5008248172" evidence="1">
    <location>
        <begin position="20"/>
        <end position="108"/>
    </location>
</feature>
<dbReference type="GO" id="GO:0046872">
    <property type="term" value="F:metal ion binding"/>
    <property type="evidence" value="ECO:0007669"/>
    <property type="project" value="InterPro"/>
</dbReference>
<organism evidence="3 4">
    <name type="scientific">Polynucleobacter wuianus</name>
    <dbReference type="NCBI Taxonomy" id="1743168"/>
    <lineage>
        <taxon>Bacteria</taxon>
        <taxon>Pseudomonadati</taxon>
        <taxon>Pseudomonadota</taxon>
        <taxon>Betaproteobacteria</taxon>
        <taxon>Burkholderiales</taxon>
        <taxon>Burkholderiaceae</taxon>
        <taxon>Polynucleobacter</taxon>
    </lineage>
</organism>
<reference evidence="4" key="1">
    <citation type="submission" date="2016-05" db="EMBL/GenBank/DDBJ databases">
        <title>Polynucleobacter sp. QLW-P1FAT50C-4 genome.</title>
        <authorList>
            <person name="Hahn M.W."/>
        </authorList>
    </citation>
    <scope>NUCLEOTIDE SEQUENCE [LARGE SCALE GENOMIC DNA]</scope>
    <source>
        <strain evidence="4">QLW-P1FAT50C-4</strain>
    </source>
</reference>
<sequence length="108" mass="11661">MKKIFIATLLALTLSPAFAVTSMKATVNGMVCAFCAQGIEKRISKMLSTKAVYVDLKQKTVVVEPKDGMALDQKAIIEEVKDAGYDIVKVESVPKSVAELKAELVANK</sequence>
<evidence type="ECO:0000256" key="1">
    <source>
        <dbReference type="SAM" id="SignalP"/>
    </source>
</evidence>
<dbReference type="EMBL" id="CP015922">
    <property type="protein sequence ID" value="ANJ00424.1"/>
    <property type="molecule type" value="Genomic_DNA"/>
</dbReference>
<dbReference type="PROSITE" id="PS50846">
    <property type="entry name" value="HMA_2"/>
    <property type="match status" value="1"/>
</dbReference>
<protein>
    <submittedName>
        <fullName evidence="3">Heavy metal transporter</fullName>
    </submittedName>
</protein>
<dbReference type="OrthoDB" id="5513217at2"/>
<feature type="signal peptide" evidence="1">
    <location>
        <begin position="1"/>
        <end position="19"/>
    </location>
</feature>
<proteinExistence type="predicted"/>
<accession>A0A191UHD3</accession>
<keyword evidence="1" id="KW-0732">Signal</keyword>
<dbReference type="AlphaFoldDB" id="A0A191UHD3"/>
<evidence type="ECO:0000259" key="2">
    <source>
        <dbReference type="PROSITE" id="PS50846"/>
    </source>
</evidence>
<dbReference type="STRING" id="1743168.A8O14_10270"/>
<dbReference type="InterPro" id="IPR036163">
    <property type="entry name" value="HMA_dom_sf"/>
</dbReference>
<dbReference type="Gene3D" id="3.30.70.100">
    <property type="match status" value="1"/>
</dbReference>
<feature type="domain" description="HMA" evidence="2">
    <location>
        <begin position="21"/>
        <end position="88"/>
    </location>
</feature>
<dbReference type="CDD" id="cd00371">
    <property type="entry name" value="HMA"/>
    <property type="match status" value="1"/>
</dbReference>
<dbReference type="KEGG" id="pwu:A8O14_10270"/>
<dbReference type="InterPro" id="IPR006121">
    <property type="entry name" value="HMA_dom"/>
</dbReference>
<dbReference type="SUPFAM" id="SSF55008">
    <property type="entry name" value="HMA, heavy metal-associated domain"/>
    <property type="match status" value="1"/>
</dbReference>
<dbReference type="Pfam" id="PF00403">
    <property type="entry name" value="HMA"/>
    <property type="match status" value="1"/>
</dbReference>
<dbReference type="Proteomes" id="UP000078463">
    <property type="component" value="Chromosome"/>
</dbReference>
<gene>
    <name evidence="3" type="ORF">A8O14_10270</name>
</gene>
<evidence type="ECO:0000313" key="4">
    <source>
        <dbReference type="Proteomes" id="UP000078463"/>
    </source>
</evidence>
<keyword evidence="4" id="KW-1185">Reference proteome</keyword>
<dbReference type="RefSeq" id="WP_068949422.1">
    <property type="nucleotide sequence ID" value="NZ_CP015922.1"/>
</dbReference>
<name>A0A191UHD3_9BURK</name>